<evidence type="ECO:0000256" key="1">
    <source>
        <dbReference type="SAM" id="SignalP"/>
    </source>
</evidence>
<feature type="signal peptide" evidence="1">
    <location>
        <begin position="1"/>
        <end position="30"/>
    </location>
</feature>
<dbReference type="InterPro" id="IPR001283">
    <property type="entry name" value="CRISP-related"/>
</dbReference>
<feature type="domain" description="SCP" evidence="2">
    <location>
        <begin position="67"/>
        <end position="204"/>
    </location>
</feature>
<dbReference type="SUPFAM" id="SSF55797">
    <property type="entry name" value="PR-1-like"/>
    <property type="match status" value="1"/>
</dbReference>
<dbReference type="Gene3D" id="3.40.33.10">
    <property type="entry name" value="CAP"/>
    <property type="match status" value="1"/>
</dbReference>
<dbReference type="GO" id="GO:0005576">
    <property type="term" value="C:extracellular region"/>
    <property type="evidence" value="ECO:0007669"/>
    <property type="project" value="InterPro"/>
</dbReference>
<dbReference type="InterPro" id="IPR014044">
    <property type="entry name" value="CAP_dom"/>
</dbReference>
<evidence type="ECO:0000259" key="2">
    <source>
        <dbReference type="SMART" id="SM00198"/>
    </source>
</evidence>
<dbReference type="SMART" id="SM00198">
    <property type="entry name" value="SCP"/>
    <property type="match status" value="1"/>
</dbReference>
<dbReference type="PANTHER" id="PTHR10334">
    <property type="entry name" value="CYSTEINE-RICH SECRETORY PROTEIN-RELATED"/>
    <property type="match status" value="1"/>
</dbReference>
<name>A0AA39WHW4_9PEZI</name>
<dbReference type="PRINTS" id="PR00837">
    <property type="entry name" value="V5TPXLIKE"/>
</dbReference>
<dbReference type="EMBL" id="JAULSR010000006">
    <property type="protein sequence ID" value="KAK0615708.1"/>
    <property type="molecule type" value="Genomic_DNA"/>
</dbReference>
<protein>
    <submittedName>
        <fullName evidence="3">CAP domain-containing protein</fullName>
    </submittedName>
</protein>
<dbReference type="InterPro" id="IPR018244">
    <property type="entry name" value="Allrgn_V5/Tpx1_CS"/>
</dbReference>
<organism evidence="3 4">
    <name type="scientific">Bombardia bombarda</name>
    <dbReference type="NCBI Taxonomy" id="252184"/>
    <lineage>
        <taxon>Eukaryota</taxon>
        <taxon>Fungi</taxon>
        <taxon>Dikarya</taxon>
        <taxon>Ascomycota</taxon>
        <taxon>Pezizomycotina</taxon>
        <taxon>Sordariomycetes</taxon>
        <taxon>Sordariomycetidae</taxon>
        <taxon>Sordariales</taxon>
        <taxon>Lasiosphaeriaceae</taxon>
        <taxon>Bombardia</taxon>
    </lineage>
</organism>
<reference evidence="3" key="1">
    <citation type="submission" date="2023-06" db="EMBL/GenBank/DDBJ databases">
        <title>Genome-scale phylogeny and comparative genomics of the fungal order Sordariales.</title>
        <authorList>
            <consortium name="Lawrence Berkeley National Laboratory"/>
            <person name="Hensen N."/>
            <person name="Bonometti L."/>
            <person name="Westerberg I."/>
            <person name="Brannstrom I.O."/>
            <person name="Guillou S."/>
            <person name="Cros-Aarteil S."/>
            <person name="Calhoun S."/>
            <person name="Haridas S."/>
            <person name="Kuo A."/>
            <person name="Mondo S."/>
            <person name="Pangilinan J."/>
            <person name="Riley R."/>
            <person name="LaButti K."/>
            <person name="Andreopoulos B."/>
            <person name="Lipzen A."/>
            <person name="Chen C."/>
            <person name="Yanf M."/>
            <person name="Daum C."/>
            <person name="Ng V."/>
            <person name="Clum A."/>
            <person name="Steindorff A."/>
            <person name="Ohm R."/>
            <person name="Martin F."/>
            <person name="Silar P."/>
            <person name="Natvig D."/>
            <person name="Lalanne C."/>
            <person name="Gautier V."/>
            <person name="Ament-velasquez S.L."/>
            <person name="Kruys A."/>
            <person name="Hutchinson M.I."/>
            <person name="Powell A.J."/>
            <person name="Barry K."/>
            <person name="Miller A.N."/>
            <person name="Grigoriev I.V."/>
            <person name="Debuchy R."/>
            <person name="Gladieux P."/>
            <person name="Thoren M.H."/>
            <person name="Johannesson H."/>
        </authorList>
    </citation>
    <scope>NUCLEOTIDE SEQUENCE</scope>
    <source>
        <strain evidence="3">SMH3391-2</strain>
    </source>
</reference>
<dbReference type="Pfam" id="PF00188">
    <property type="entry name" value="CAP"/>
    <property type="match status" value="1"/>
</dbReference>
<dbReference type="AlphaFoldDB" id="A0AA39WHW4"/>
<dbReference type="Proteomes" id="UP001174934">
    <property type="component" value="Unassembled WGS sequence"/>
</dbReference>
<accession>A0AA39WHW4</accession>
<comment type="caution">
    <text evidence="3">The sequence shown here is derived from an EMBL/GenBank/DDBJ whole genome shotgun (WGS) entry which is preliminary data.</text>
</comment>
<dbReference type="InterPro" id="IPR035940">
    <property type="entry name" value="CAP_sf"/>
</dbReference>
<dbReference type="PROSITE" id="PS01009">
    <property type="entry name" value="CRISP_1"/>
    <property type="match status" value="1"/>
</dbReference>
<sequence>MHPHSIATTRIQLPSLFLLLLTSAPHNALAISNPLITPRQQDQPPTVTITTPPTVPSTAPSFVSNETFTLAILNSTNLFRAEHGAPALAYNATLAQFATDYLNSMNNNDDSGCVFAHSGGPYGENLALGCSDVQSCVDAWGGERTGYDFDDPGFNEETGHFTQLVWKNTTDVGCGRRLCGGEVLSGMGGWFLVCEYWPRGMFWGSLGSRLGGRLMGRRG</sequence>
<evidence type="ECO:0000313" key="3">
    <source>
        <dbReference type="EMBL" id="KAK0615708.1"/>
    </source>
</evidence>
<feature type="chain" id="PRO_5041315530" evidence="1">
    <location>
        <begin position="31"/>
        <end position="219"/>
    </location>
</feature>
<evidence type="ECO:0000313" key="4">
    <source>
        <dbReference type="Proteomes" id="UP001174934"/>
    </source>
</evidence>
<keyword evidence="4" id="KW-1185">Reference proteome</keyword>
<proteinExistence type="predicted"/>
<keyword evidence="1" id="KW-0732">Signal</keyword>
<gene>
    <name evidence="3" type="ORF">B0T17DRAFT_351468</name>
</gene>